<dbReference type="EMBL" id="JABSOD010000003">
    <property type="protein sequence ID" value="NRQ41625.1"/>
    <property type="molecule type" value="Genomic_DNA"/>
</dbReference>
<dbReference type="InterPro" id="IPR045061">
    <property type="entry name" value="FtsZ/CetZ"/>
</dbReference>
<sequence>MSVASIVILGVGGRGCAALQHLQQHSLPNNISSIAVSTDKRALNSVLCDSRILLGEAIAKGRSSGSNAELAAAAVRETEPALRHALMGADVIIMLTGLGGGNGSGAATELAKLATDMAIPLLVFATLPFNFEGKRRTLLAQKSLQTLQQCGAAVVALPNDQLQRALGATTRLEQALDASNQFLLVILQQLTAMLADTGLISMDFNDFLSVIKQPGFALAGAIETEQEQDLPAALQQLLLNPLLQSAQLSQAKAALLHIVAGENFSLQQFEALGQQLAAELPNVSLLLQGLTLLPGKATKLNLLLLASGISTDCSVKLHCV</sequence>
<dbReference type="GO" id="GO:0005525">
    <property type="term" value="F:GTP binding"/>
    <property type="evidence" value="ECO:0007669"/>
    <property type="project" value="UniProtKB-KW"/>
</dbReference>
<protein>
    <recommendedName>
        <fullName evidence="7">Cell division protein FtsZ</fullName>
    </recommendedName>
</protein>
<dbReference type="SUPFAM" id="SSF55307">
    <property type="entry name" value="Tubulin C-terminal domain-like"/>
    <property type="match status" value="1"/>
</dbReference>
<evidence type="ECO:0000313" key="5">
    <source>
        <dbReference type="EMBL" id="NRQ41625.1"/>
    </source>
</evidence>
<comment type="caution">
    <text evidence="5">The sequence shown here is derived from an EMBL/GenBank/DDBJ whole genome shotgun (WGS) entry which is preliminary data.</text>
</comment>
<dbReference type="InterPro" id="IPR008280">
    <property type="entry name" value="Tub_FtsZ_C"/>
</dbReference>
<keyword evidence="6" id="KW-1185">Reference proteome</keyword>
<dbReference type="Proteomes" id="UP000523161">
    <property type="component" value="Unassembled WGS sequence"/>
</dbReference>
<dbReference type="GO" id="GO:0032153">
    <property type="term" value="C:cell division site"/>
    <property type="evidence" value="ECO:0007669"/>
    <property type="project" value="TreeGrafter"/>
</dbReference>
<dbReference type="Gene3D" id="3.40.50.1440">
    <property type="entry name" value="Tubulin/FtsZ, GTPase domain"/>
    <property type="match status" value="1"/>
</dbReference>
<reference evidence="5 6" key="1">
    <citation type="submission" date="2020-06" db="EMBL/GenBank/DDBJ databases">
        <title>Rheinheimera sp. nov., a marine bacterium isolated from coastal.</title>
        <authorList>
            <person name="Yu Q."/>
            <person name="Qi Y."/>
            <person name="Pu J."/>
        </authorList>
    </citation>
    <scope>NUCLEOTIDE SEQUENCE [LARGE SCALE GENOMIC DNA]</scope>
    <source>
        <strain evidence="5 6">YQF-2</strain>
    </source>
</reference>
<feature type="domain" description="Tubulin/FtsZ GTPase" evidence="3">
    <location>
        <begin position="5"/>
        <end position="198"/>
    </location>
</feature>
<evidence type="ECO:0000256" key="2">
    <source>
        <dbReference type="ARBA" id="ARBA00023134"/>
    </source>
</evidence>
<dbReference type="SUPFAM" id="SSF52490">
    <property type="entry name" value="Tubulin nucleotide-binding domain-like"/>
    <property type="match status" value="1"/>
</dbReference>
<dbReference type="GO" id="GO:0051301">
    <property type="term" value="P:cell division"/>
    <property type="evidence" value="ECO:0007669"/>
    <property type="project" value="TreeGrafter"/>
</dbReference>
<feature type="domain" description="Tubulin/FtsZ 2-layer sandwich" evidence="4">
    <location>
        <begin position="200"/>
        <end position="318"/>
    </location>
</feature>
<dbReference type="SMART" id="SM00865">
    <property type="entry name" value="Tubulin_C"/>
    <property type="match status" value="1"/>
</dbReference>
<name>A0A7Y5EGP8_9GAMM</name>
<keyword evidence="2" id="KW-0342">GTP-binding</keyword>
<evidence type="ECO:0008006" key="7">
    <source>
        <dbReference type="Google" id="ProtNLM"/>
    </source>
</evidence>
<dbReference type="PANTHER" id="PTHR30314:SF3">
    <property type="entry name" value="MITOCHONDRIAL DIVISION PROTEIN FSZA"/>
    <property type="match status" value="1"/>
</dbReference>
<dbReference type="InterPro" id="IPR018316">
    <property type="entry name" value="Tubulin/FtsZ_2-layer-sand-dom"/>
</dbReference>
<keyword evidence="1" id="KW-0547">Nucleotide-binding</keyword>
<dbReference type="InterPro" id="IPR003008">
    <property type="entry name" value="Tubulin_FtsZ_GTPase"/>
</dbReference>
<dbReference type="AlphaFoldDB" id="A0A7Y5EGP8"/>
<dbReference type="PANTHER" id="PTHR30314">
    <property type="entry name" value="CELL DIVISION PROTEIN FTSZ-RELATED"/>
    <property type="match status" value="1"/>
</dbReference>
<dbReference type="GO" id="GO:0005737">
    <property type="term" value="C:cytoplasm"/>
    <property type="evidence" value="ECO:0007669"/>
    <property type="project" value="TreeGrafter"/>
</dbReference>
<evidence type="ECO:0000259" key="3">
    <source>
        <dbReference type="SMART" id="SM00864"/>
    </source>
</evidence>
<gene>
    <name evidence="5" type="ORF">HRH59_03455</name>
</gene>
<accession>A0A7Y5EGP8</accession>
<dbReference type="RefSeq" id="WP_173499877.1">
    <property type="nucleotide sequence ID" value="NZ_JABSOD010000003.1"/>
</dbReference>
<evidence type="ECO:0000313" key="6">
    <source>
        <dbReference type="Proteomes" id="UP000523161"/>
    </source>
</evidence>
<dbReference type="SMART" id="SM00864">
    <property type="entry name" value="Tubulin"/>
    <property type="match status" value="1"/>
</dbReference>
<evidence type="ECO:0000259" key="4">
    <source>
        <dbReference type="SMART" id="SM00865"/>
    </source>
</evidence>
<dbReference type="PRINTS" id="PR00423">
    <property type="entry name" value="CELLDVISFTSZ"/>
</dbReference>
<dbReference type="GO" id="GO:0003924">
    <property type="term" value="F:GTPase activity"/>
    <property type="evidence" value="ECO:0007669"/>
    <property type="project" value="InterPro"/>
</dbReference>
<organism evidence="5 6">
    <name type="scientific">Rheinheimera lutimaris</name>
    <dbReference type="NCBI Taxonomy" id="2740584"/>
    <lineage>
        <taxon>Bacteria</taxon>
        <taxon>Pseudomonadati</taxon>
        <taxon>Pseudomonadota</taxon>
        <taxon>Gammaproteobacteria</taxon>
        <taxon>Chromatiales</taxon>
        <taxon>Chromatiaceae</taxon>
        <taxon>Rheinheimera</taxon>
    </lineage>
</organism>
<proteinExistence type="predicted"/>
<dbReference type="InterPro" id="IPR036525">
    <property type="entry name" value="Tubulin/FtsZ_GTPase_sf"/>
</dbReference>
<evidence type="ECO:0000256" key="1">
    <source>
        <dbReference type="ARBA" id="ARBA00022741"/>
    </source>
</evidence>
<dbReference type="Pfam" id="PF00091">
    <property type="entry name" value="Tubulin"/>
    <property type="match status" value="1"/>
</dbReference>